<gene>
    <name evidence="2" type="ORF">L596_026126</name>
</gene>
<dbReference type="EMBL" id="AZBU02000010">
    <property type="protein sequence ID" value="TKR62127.1"/>
    <property type="molecule type" value="Genomic_DNA"/>
</dbReference>
<dbReference type="OrthoDB" id="10503966at2759"/>
<dbReference type="PROSITE" id="PS50181">
    <property type="entry name" value="FBOX"/>
    <property type="match status" value="1"/>
</dbReference>
<dbReference type="InterPro" id="IPR001810">
    <property type="entry name" value="F-box_dom"/>
</dbReference>
<keyword evidence="3" id="KW-1185">Reference proteome</keyword>
<sequence length="308" mass="36038">MSLANLPYEVIYDVVSLLDFPTLPRPKKSSPDFAIYEKFHKITGPWNQLLLDLKYLDIKKSVYEEVTVDFGSRELRFYPQQECPSYHHEFFPVSFDEKLSRIQKIQAKMVTIDGNCEPSPNAKKCPIDLKHLAGLFQDCEDLNVQNLTAKNRYEGEFINHLKQTFRCIKIRNVKGHAKTLKKFLPIAFKFKELFYVELTECAAYKGLQDDVLNFIKSLPASEKRRNKITIEKTQSFAFDFYKSLMDWWKETGAGQKLIVNFRIKKAAKERMLETVQQVRRFHTVCHENSKNSAFVFMENVSNVCVTFQ</sequence>
<accession>A0A4U5M0H6</accession>
<dbReference type="AlphaFoldDB" id="A0A4U5M0H6"/>
<organism evidence="2 3">
    <name type="scientific">Steinernema carpocapsae</name>
    <name type="common">Entomopathogenic nematode</name>
    <dbReference type="NCBI Taxonomy" id="34508"/>
    <lineage>
        <taxon>Eukaryota</taxon>
        <taxon>Metazoa</taxon>
        <taxon>Ecdysozoa</taxon>
        <taxon>Nematoda</taxon>
        <taxon>Chromadorea</taxon>
        <taxon>Rhabditida</taxon>
        <taxon>Tylenchina</taxon>
        <taxon>Panagrolaimomorpha</taxon>
        <taxon>Strongyloidoidea</taxon>
        <taxon>Steinernematidae</taxon>
        <taxon>Steinernema</taxon>
    </lineage>
</organism>
<dbReference type="Proteomes" id="UP000298663">
    <property type="component" value="Unassembled WGS sequence"/>
</dbReference>
<protein>
    <recommendedName>
        <fullName evidence="1">F-box domain-containing protein</fullName>
    </recommendedName>
</protein>
<feature type="domain" description="F-box" evidence="1">
    <location>
        <begin position="1"/>
        <end position="49"/>
    </location>
</feature>
<proteinExistence type="predicted"/>
<reference evidence="2 3" key="2">
    <citation type="journal article" date="2019" name="G3 (Bethesda)">
        <title>Hybrid Assembly of the Genome of the Entomopathogenic Nematode Steinernema carpocapsae Identifies the X-Chromosome.</title>
        <authorList>
            <person name="Serra L."/>
            <person name="Macchietto M."/>
            <person name="Macias-Munoz A."/>
            <person name="McGill C.J."/>
            <person name="Rodriguez I.M."/>
            <person name="Rodriguez B."/>
            <person name="Murad R."/>
            <person name="Mortazavi A."/>
        </authorList>
    </citation>
    <scope>NUCLEOTIDE SEQUENCE [LARGE SCALE GENOMIC DNA]</scope>
    <source>
        <strain evidence="2 3">ALL</strain>
    </source>
</reference>
<evidence type="ECO:0000313" key="3">
    <source>
        <dbReference type="Proteomes" id="UP000298663"/>
    </source>
</evidence>
<reference evidence="2 3" key="1">
    <citation type="journal article" date="2015" name="Genome Biol.">
        <title>Comparative genomics of Steinernema reveals deeply conserved gene regulatory networks.</title>
        <authorList>
            <person name="Dillman A.R."/>
            <person name="Macchietto M."/>
            <person name="Porter C.F."/>
            <person name="Rogers A."/>
            <person name="Williams B."/>
            <person name="Antoshechkin I."/>
            <person name="Lee M.M."/>
            <person name="Goodwin Z."/>
            <person name="Lu X."/>
            <person name="Lewis E.E."/>
            <person name="Goodrich-Blair H."/>
            <person name="Stock S.P."/>
            <person name="Adams B.J."/>
            <person name="Sternberg P.W."/>
            <person name="Mortazavi A."/>
        </authorList>
    </citation>
    <scope>NUCLEOTIDE SEQUENCE [LARGE SCALE GENOMIC DNA]</scope>
    <source>
        <strain evidence="2 3">ALL</strain>
    </source>
</reference>
<comment type="caution">
    <text evidence="2">The sequence shown here is derived from an EMBL/GenBank/DDBJ whole genome shotgun (WGS) entry which is preliminary data.</text>
</comment>
<evidence type="ECO:0000259" key="1">
    <source>
        <dbReference type="PROSITE" id="PS50181"/>
    </source>
</evidence>
<name>A0A4U5M0H6_STECR</name>
<evidence type="ECO:0000313" key="2">
    <source>
        <dbReference type="EMBL" id="TKR62127.1"/>
    </source>
</evidence>